<evidence type="ECO:0000313" key="2">
    <source>
        <dbReference type="EMBL" id="MFD1532735.1"/>
    </source>
</evidence>
<dbReference type="EMBL" id="JBHUCP010000019">
    <property type="protein sequence ID" value="MFD1532735.1"/>
    <property type="molecule type" value="Genomic_DNA"/>
</dbReference>
<gene>
    <name evidence="2" type="ORF">ACFSCY_25255</name>
</gene>
<feature type="compositionally biased region" description="Low complexity" evidence="1">
    <location>
        <begin position="38"/>
        <end position="49"/>
    </location>
</feature>
<evidence type="ECO:0000256" key="1">
    <source>
        <dbReference type="SAM" id="MobiDB-lite"/>
    </source>
</evidence>
<evidence type="ECO:0000313" key="3">
    <source>
        <dbReference type="Proteomes" id="UP001597145"/>
    </source>
</evidence>
<sequence length="49" mass="5057">MLSALGEAAAHARALAPRGAVVQVEESPTTWRRSGGTAPHPAADAAHRR</sequence>
<keyword evidence="3" id="KW-1185">Reference proteome</keyword>
<name>A0ABW4FQ58_9PSEU</name>
<dbReference type="RefSeq" id="WP_343978422.1">
    <property type="nucleotide sequence ID" value="NZ_BAAAJG010000010.1"/>
</dbReference>
<dbReference type="Proteomes" id="UP001597145">
    <property type="component" value="Unassembled WGS sequence"/>
</dbReference>
<feature type="region of interest" description="Disordered" evidence="1">
    <location>
        <begin position="26"/>
        <end position="49"/>
    </location>
</feature>
<reference evidence="3" key="1">
    <citation type="journal article" date="2019" name="Int. J. Syst. Evol. Microbiol.">
        <title>The Global Catalogue of Microorganisms (GCM) 10K type strain sequencing project: providing services to taxonomists for standard genome sequencing and annotation.</title>
        <authorList>
            <consortium name="The Broad Institute Genomics Platform"/>
            <consortium name="The Broad Institute Genome Sequencing Center for Infectious Disease"/>
            <person name="Wu L."/>
            <person name="Ma J."/>
        </authorList>
    </citation>
    <scope>NUCLEOTIDE SEQUENCE [LARGE SCALE GENOMIC DNA]</scope>
    <source>
        <strain evidence="3">JCM 12165</strain>
    </source>
</reference>
<accession>A0ABW4FQ58</accession>
<organism evidence="2 3">
    <name type="scientific">Pseudonocardia aurantiaca</name>
    <dbReference type="NCBI Taxonomy" id="75290"/>
    <lineage>
        <taxon>Bacteria</taxon>
        <taxon>Bacillati</taxon>
        <taxon>Actinomycetota</taxon>
        <taxon>Actinomycetes</taxon>
        <taxon>Pseudonocardiales</taxon>
        <taxon>Pseudonocardiaceae</taxon>
        <taxon>Pseudonocardia</taxon>
    </lineage>
</organism>
<proteinExistence type="predicted"/>
<protein>
    <submittedName>
        <fullName evidence="2">Uncharacterized protein</fullName>
    </submittedName>
</protein>
<comment type="caution">
    <text evidence="2">The sequence shown here is derived from an EMBL/GenBank/DDBJ whole genome shotgun (WGS) entry which is preliminary data.</text>
</comment>